<protein>
    <recommendedName>
        <fullName evidence="6">WEB family protein</fullName>
    </recommendedName>
</protein>
<feature type="region of interest" description="Disordered" evidence="4">
    <location>
        <begin position="1"/>
        <end position="81"/>
    </location>
</feature>
<organism evidence="5">
    <name type="scientific">Fagus sylvatica</name>
    <name type="common">Beechnut</name>
    <dbReference type="NCBI Taxonomy" id="28930"/>
    <lineage>
        <taxon>Eukaryota</taxon>
        <taxon>Viridiplantae</taxon>
        <taxon>Streptophyta</taxon>
        <taxon>Embryophyta</taxon>
        <taxon>Tracheophyta</taxon>
        <taxon>Spermatophyta</taxon>
        <taxon>Magnoliopsida</taxon>
        <taxon>eudicotyledons</taxon>
        <taxon>Gunneridae</taxon>
        <taxon>Pentapetalae</taxon>
        <taxon>rosids</taxon>
        <taxon>fabids</taxon>
        <taxon>Fagales</taxon>
        <taxon>Fagaceae</taxon>
        <taxon>Fagus</taxon>
    </lineage>
</organism>
<dbReference type="PANTHER" id="PTHR23160:SF20">
    <property type="entry name" value="OS02G0439200 PROTEIN"/>
    <property type="match status" value="1"/>
</dbReference>
<comment type="similarity">
    <text evidence="1">Belongs to the WEB family.</text>
</comment>
<name>A0A2N9GKE6_FAGSY</name>
<keyword evidence="2 3" id="KW-0175">Coiled coil</keyword>
<evidence type="ECO:0000256" key="2">
    <source>
        <dbReference type="ARBA" id="ARBA00023054"/>
    </source>
</evidence>
<feature type="region of interest" description="Disordered" evidence="4">
    <location>
        <begin position="769"/>
        <end position="846"/>
    </location>
</feature>
<dbReference type="PANTHER" id="PTHR23160">
    <property type="entry name" value="SYNAPTONEMAL COMPLEX PROTEIN-RELATED"/>
    <property type="match status" value="1"/>
</dbReference>
<reference evidence="5" key="1">
    <citation type="submission" date="2018-02" db="EMBL/GenBank/DDBJ databases">
        <authorList>
            <person name="Cohen D.B."/>
            <person name="Kent A.D."/>
        </authorList>
    </citation>
    <scope>NUCLEOTIDE SEQUENCE</scope>
</reference>
<evidence type="ECO:0000256" key="1">
    <source>
        <dbReference type="ARBA" id="ARBA00005485"/>
    </source>
</evidence>
<evidence type="ECO:0008006" key="6">
    <source>
        <dbReference type="Google" id="ProtNLM"/>
    </source>
</evidence>
<dbReference type="EMBL" id="OIVN01002035">
    <property type="protein sequence ID" value="SPD00023.1"/>
    <property type="molecule type" value="Genomic_DNA"/>
</dbReference>
<feature type="compositionally biased region" description="Basic residues" evidence="4">
    <location>
        <begin position="837"/>
        <end position="846"/>
    </location>
</feature>
<accession>A0A2N9GKE6</accession>
<feature type="compositionally biased region" description="Polar residues" evidence="4">
    <location>
        <begin position="798"/>
        <end position="811"/>
    </location>
</feature>
<feature type="compositionally biased region" description="Low complexity" evidence="4">
    <location>
        <begin position="1"/>
        <end position="11"/>
    </location>
</feature>
<feature type="coiled-coil region" evidence="3">
    <location>
        <begin position="253"/>
        <end position="669"/>
    </location>
</feature>
<evidence type="ECO:0000313" key="5">
    <source>
        <dbReference type="EMBL" id="SPD00023.1"/>
    </source>
</evidence>
<evidence type="ECO:0000256" key="3">
    <source>
        <dbReference type="SAM" id="Coils"/>
    </source>
</evidence>
<dbReference type="InterPro" id="IPR008545">
    <property type="entry name" value="Web"/>
</dbReference>
<sequence length="846" mass="95652">MSTKSSKSTLSETPHKASPATPRVSKPTRGVAKSESDSPSPLQNSRLSIERSPRSVSSKPSIERRSPKITTPPEKQPTRIVKGSELQAQLNAVQEDLKKAKEQIALVEKEKVKAIDELKEAQRVSEEANEKLREALVAQKRAEEHSEIEKFRAVELEQAGIEAAQKKEEEWQQELEAVRNQHALDVSALLSATQELQRVKQELAMTCDAKNQALSHADDATKIAEIHVEKVEILSAELTRLKSLLDSKLETEASENNKMVLKLKSEIESLKQELEKVKGLEEKLIEKEASIEQLNVELEAAKMAESYSRNLVEEWKTRVEELEMQVEKANKLERSASESLNAVMKKLEGNNDLLHDAESEIASLKEKVGLLEITIGRQRGDLEESEHLLDMAKEESSEMAKKVESLKSELETVKEEKAQVLNNEKLAASSVQTLLEEKNKLINELGNSRGEEDKSKKAMESLASALHEVSAEAREAKEKLVSSQVELENYETQIQDLNLVLKATNEKYENMLDDAKHEIDLLTNTIQQSKNEIENSKAEWEQKELHLVNCVKESEEDNSSLEKEINRLVNLLKQTEEEACATKEEEAQLKESLQEVEAEVIHLQEALGKTKTEGMKLKESLLDKENELQSIIHENEELRTKEAASLKKVEELSKLLEEAMAKKQTEENGDLTDSEKDYDMLPKVVEFSEENGHGREEKPKMELPPHQCEEPIKENTKEEHNFSIDEAEKLGSVKIENMNGKLKEDESKEKEDDSVEVEFKMWESCKIEKKEFSPEREAEPESFEEEVESKIEGGESFDQINGVSSTENIDNGGSPPVKQQQQKKKKKPLLGKFGSLLKKKGTSNHK</sequence>
<gene>
    <name evidence="5" type="ORF">FSB_LOCUS27905</name>
</gene>
<dbReference type="Pfam" id="PF05701">
    <property type="entry name" value="WEMBL"/>
    <property type="match status" value="1"/>
</dbReference>
<feature type="compositionally biased region" description="Basic and acidic residues" evidence="4">
    <location>
        <begin position="769"/>
        <end position="779"/>
    </location>
</feature>
<evidence type="ECO:0000256" key="4">
    <source>
        <dbReference type="SAM" id="MobiDB-lite"/>
    </source>
</evidence>
<proteinExistence type="inferred from homology"/>
<feature type="coiled-coil region" evidence="3">
    <location>
        <begin position="83"/>
        <end position="181"/>
    </location>
</feature>
<feature type="compositionally biased region" description="Polar residues" evidence="4">
    <location>
        <begin position="37"/>
        <end position="47"/>
    </location>
</feature>
<dbReference type="GO" id="GO:0007131">
    <property type="term" value="P:reciprocal meiotic recombination"/>
    <property type="evidence" value="ECO:0007669"/>
    <property type="project" value="TreeGrafter"/>
</dbReference>
<dbReference type="AlphaFoldDB" id="A0A2N9GKE6"/>